<dbReference type="Pfam" id="PF12728">
    <property type="entry name" value="HTH_17"/>
    <property type="match status" value="1"/>
</dbReference>
<dbReference type="RefSeq" id="WP_229956396.1">
    <property type="nucleotide sequence ID" value="NZ_BAAAEM010000002.1"/>
</dbReference>
<name>A0ABN1AA67_9SPHN</name>
<sequence>MLNQDLLDGAQEAADYIGVHPRSVYNMANSGRLPVIRMGRRLFFRKSEIDAAFQSETSSGLGDVQTA</sequence>
<dbReference type="InterPro" id="IPR009061">
    <property type="entry name" value="DNA-bd_dom_put_sf"/>
</dbReference>
<dbReference type="EMBL" id="BAAAEM010000002">
    <property type="protein sequence ID" value="GAA0471431.1"/>
    <property type="molecule type" value="Genomic_DNA"/>
</dbReference>
<evidence type="ECO:0000313" key="2">
    <source>
        <dbReference type="EMBL" id="GAA0471431.1"/>
    </source>
</evidence>
<evidence type="ECO:0000313" key="3">
    <source>
        <dbReference type="Proteomes" id="UP001500713"/>
    </source>
</evidence>
<gene>
    <name evidence="2" type="ORF">GCM10009096_10530</name>
</gene>
<dbReference type="InterPro" id="IPR041657">
    <property type="entry name" value="HTH_17"/>
</dbReference>
<protein>
    <recommendedName>
        <fullName evidence="1">Helix-turn-helix domain-containing protein</fullName>
    </recommendedName>
</protein>
<proteinExistence type="predicted"/>
<reference evidence="2 3" key="1">
    <citation type="journal article" date="2019" name="Int. J. Syst. Evol. Microbiol.">
        <title>The Global Catalogue of Microorganisms (GCM) 10K type strain sequencing project: providing services to taxonomists for standard genome sequencing and annotation.</title>
        <authorList>
            <consortium name="The Broad Institute Genomics Platform"/>
            <consortium name="The Broad Institute Genome Sequencing Center for Infectious Disease"/>
            <person name="Wu L."/>
            <person name="Ma J."/>
        </authorList>
    </citation>
    <scope>NUCLEOTIDE SEQUENCE [LARGE SCALE GENOMIC DNA]</scope>
    <source>
        <strain evidence="2 3">JCM 14162</strain>
    </source>
</reference>
<evidence type="ECO:0000259" key="1">
    <source>
        <dbReference type="Pfam" id="PF12728"/>
    </source>
</evidence>
<dbReference type="NCBIfam" id="TIGR01764">
    <property type="entry name" value="excise"/>
    <property type="match status" value="1"/>
</dbReference>
<organism evidence="2 3">
    <name type="scientific">Parasphingorhabdus litoris</name>
    <dbReference type="NCBI Taxonomy" id="394733"/>
    <lineage>
        <taxon>Bacteria</taxon>
        <taxon>Pseudomonadati</taxon>
        <taxon>Pseudomonadota</taxon>
        <taxon>Alphaproteobacteria</taxon>
        <taxon>Sphingomonadales</taxon>
        <taxon>Sphingomonadaceae</taxon>
        <taxon>Parasphingorhabdus</taxon>
    </lineage>
</organism>
<comment type="caution">
    <text evidence="2">The sequence shown here is derived from an EMBL/GenBank/DDBJ whole genome shotgun (WGS) entry which is preliminary data.</text>
</comment>
<dbReference type="SUPFAM" id="SSF46955">
    <property type="entry name" value="Putative DNA-binding domain"/>
    <property type="match status" value="1"/>
</dbReference>
<accession>A0ABN1AA67</accession>
<dbReference type="Proteomes" id="UP001500713">
    <property type="component" value="Unassembled WGS sequence"/>
</dbReference>
<dbReference type="InterPro" id="IPR010093">
    <property type="entry name" value="SinI_DNA-bd"/>
</dbReference>
<feature type="domain" description="Helix-turn-helix" evidence="1">
    <location>
        <begin position="11"/>
        <end position="55"/>
    </location>
</feature>
<keyword evidence="3" id="KW-1185">Reference proteome</keyword>